<dbReference type="PRINTS" id="PR01590">
    <property type="entry name" value="HTHFIS"/>
</dbReference>
<dbReference type="PROSITE" id="PS00676">
    <property type="entry name" value="SIGMA54_INTERACT_2"/>
    <property type="match status" value="1"/>
</dbReference>
<dbReference type="PANTHER" id="PTHR32071:SF113">
    <property type="entry name" value="ALGINATE BIOSYNTHESIS TRANSCRIPTIONAL REGULATORY PROTEIN ALGB"/>
    <property type="match status" value="1"/>
</dbReference>
<evidence type="ECO:0000259" key="8">
    <source>
        <dbReference type="PROSITE" id="PS50110"/>
    </source>
</evidence>
<dbReference type="Gene3D" id="3.40.50.2300">
    <property type="match status" value="1"/>
</dbReference>
<feature type="non-terminal residue" evidence="9">
    <location>
        <position position="1"/>
    </location>
</feature>
<dbReference type="SUPFAM" id="SSF52540">
    <property type="entry name" value="P-loop containing nucleoside triphosphate hydrolases"/>
    <property type="match status" value="1"/>
</dbReference>
<reference evidence="9" key="1">
    <citation type="journal article" date="2020" name="mSystems">
        <title>Genome- and Community-Level Interaction Insights into Carbon Utilization and Element Cycling Functions of Hydrothermarchaeota in Hydrothermal Sediment.</title>
        <authorList>
            <person name="Zhou Z."/>
            <person name="Liu Y."/>
            <person name="Xu W."/>
            <person name="Pan J."/>
            <person name="Luo Z.H."/>
            <person name="Li M."/>
        </authorList>
    </citation>
    <scope>NUCLEOTIDE SEQUENCE [LARGE SCALE GENOMIC DNA]</scope>
    <source>
        <strain evidence="9">SpSt-754</strain>
    </source>
</reference>
<dbReference type="SMART" id="SM00382">
    <property type="entry name" value="AAA"/>
    <property type="match status" value="1"/>
</dbReference>
<dbReference type="InterPro" id="IPR025662">
    <property type="entry name" value="Sigma_54_int_dom_ATP-bd_1"/>
</dbReference>
<proteinExistence type="predicted"/>
<dbReference type="InterPro" id="IPR002078">
    <property type="entry name" value="Sigma_54_int"/>
</dbReference>
<dbReference type="InterPro" id="IPR025943">
    <property type="entry name" value="Sigma_54_int_dom_ATP-bd_2"/>
</dbReference>
<comment type="caution">
    <text evidence="9">The sequence shown here is derived from an EMBL/GenBank/DDBJ whole genome shotgun (WGS) entry which is preliminary data.</text>
</comment>
<evidence type="ECO:0000256" key="5">
    <source>
        <dbReference type="ARBA" id="ARBA00023163"/>
    </source>
</evidence>
<keyword evidence="4" id="KW-0238">DNA-binding</keyword>
<dbReference type="SUPFAM" id="SSF52172">
    <property type="entry name" value="CheY-like"/>
    <property type="match status" value="1"/>
</dbReference>
<evidence type="ECO:0000313" key="9">
    <source>
        <dbReference type="EMBL" id="HGB36384.1"/>
    </source>
</evidence>
<dbReference type="Gene3D" id="3.40.50.300">
    <property type="entry name" value="P-loop containing nucleotide triphosphate hydrolases"/>
    <property type="match status" value="1"/>
</dbReference>
<protein>
    <submittedName>
        <fullName evidence="9">Sigma-54-dependent Fis family transcriptional regulator</fullName>
    </submittedName>
</protein>
<keyword evidence="5" id="KW-0804">Transcription</keyword>
<dbReference type="GO" id="GO:0043565">
    <property type="term" value="F:sequence-specific DNA binding"/>
    <property type="evidence" value="ECO:0007669"/>
    <property type="project" value="InterPro"/>
</dbReference>
<dbReference type="Pfam" id="PF00158">
    <property type="entry name" value="Sigma54_activat"/>
    <property type="match status" value="1"/>
</dbReference>
<dbReference type="PROSITE" id="PS50045">
    <property type="entry name" value="SIGMA54_INTERACT_4"/>
    <property type="match status" value="1"/>
</dbReference>
<evidence type="ECO:0000259" key="7">
    <source>
        <dbReference type="PROSITE" id="PS50045"/>
    </source>
</evidence>
<sequence length="372" mass="42428">MTAYASIDNAVEAMRKGAYDYIVKPFQKDDLLLSVKRVIEKRRLAEENRYLRAELSRRYSFQNIIGESAKMQSIFAIIEKVASSDATVLLIGESGTGKELVARAIHFSGKRKDKNFVAINCSALPDSLLESELFGHTKGAFTGATENKQGLFEYANGGTLFLDEIADTSPTVQAKLLRVIEDKKMRRLGDHREIEVDVRIITATSRNLRRLIDENAFREDLFYRINVFPINIPPLRDRREDIPLLINHFLKGRKRISAAAVDILMSYHWPGNVRELKNMIERIVIFSDSETIMPDDLPSEVRDTVGKRIDSFLSYQEAKKVMIDRFNQDIISGALRETYGNVTKAAEKLGLDRANLQRLMRKYSISAARFKE</sequence>
<dbReference type="AlphaFoldDB" id="A0A7V3KPE0"/>
<dbReference type="InterPro" id="IPR001789">
    <property type="entry name" value="Sig_transdc_resp-reg_receiver"/>
</dbReference>
<dbReference type="Pfam" id="PF02954">
    <property type="entry name" value="HTH_8"/>
    <property type="match status" value="1"/>
</dbReference>
<dbReference type="Pfam" id="PF25601">
    <property type="entry name" value="AAA_lid_14"/>
    <property type="match status" value="1"/>
</dbReference>
<name>A0A7V3KPE0_UNCW3</name>
<dbReference type="Gene3D" id="1.10.8.60">
    <property type="match status" value="1"/>
</dbReference>
<evidence type="ECO:0000256" key="3">
    <source>
        <dbReference type="ARBA" id="ARBA00023015"/>
    </source>
</evidence>
<dbReference type="GO" id="GO:0006355">
    <property type="term" value="P:regulation of DNA-templated transcription"/>
    <property type="evidence" value="ECO:0007669"/>
    <property type="project" value="InterPro"/>
</dbReference>
<dbReference type="SUPFAM" id="SSF46689">
    <property type="entry name" value="Homeodomain-like"/>
    <property type="match status" value="1"/>
</dbReference>
<evidence type="ECO:0000256" key="4">
    <source>
        <dbReference type="ARBA" id="ARBA00023125"/>
    </source>
</evidence>
<keyword evidence="2" id="KW-0067">ATP-binding</keyword>
<keyword evidence="3" id="KW-0805">Transcription regulation</keyword>
<dbReference type="InterPro" id="IPR027417">
    <property type="entry name" value="P-loop_NTPase"/>
</dbReference>
<keyword evidence="1" id="KW-0547">Nucleotide-binding</keyword>
<evidence type="ECO:0000256" key="2">
    <source>
        <dbReference type="ARBA" id="ARBA00022840"/>
    </source>
</evidence>
<feature type="domain" description="Sigma-54 factor interaction" evidence="7">
    <location>
        <begin position="64"/>
        <end position="285"/>
    </location>
</feature>
<dbReference type="FunFam" id="3.40.50.300:FF:000006">
    <property type="entry name" value="DNA-binding transcriptional regulator NtrC"/>
    <property type="match status" value="1"/>
</dbReference>
<dbReference type="InterPro" id="IPR003593">
    <property type="entry name" value="AAA+_ATPase"/>
</dbReference>
<dbReference type="PROSITE" id="PS50110">
    <property type="entry name" value="RESPONSE_REGULATORY"/>
    <property type="match status" value="1"/>
</dbReference>
<accession>A0A7V3KPE0</accession>
<dbReference type="InterPro" id="IPR009057">
    <property type="entry name" value="Homeodomain-like_sf"/>
</dbReference>
<dbReference type="CDD" id="cd00009">
    <property type="entry name" value="AAA"/>
    <property type="match status" value="1"/>
</dbReference>
<evidence type="ECO:0000256" key="1">
    <source>
        <dbReference type="ARBA" id="ARBA00022741"/>
    </source>
</evidence>
<dbReference type="InterPro" id="IPR011006">
    <property type="entry name" value="CheY-like_superfamily"/>
</dbReference>
<feature type="domain" description="Response regulatory" evidence="8">
    <location>
        <begin position="1"/>
        <end position="39"/>
    </location>
</feature>
<comment type="caution">
    <text evidence="6">Lacks conserved residue(s) required for the propagation of feature annotation.</text>
</comment>
<dbReference type="InterPro" id="IPR002197">
    <property type="entry name" value="HTH_Fis"/>
</dbReference>
<gene>
    <name evidence="9" type="ORF">ENV38_05725</name>
</gene>
<dbReference type="GO" id="GO:0000160">
    <property type="term" value="P:phosphorelay signal transduction system"/>
    <property type="evidence" value="ECO:0007669"/>
    <property type="project" value="InterPro"/>
</dbReference>
<organism evidence="9">
    <name type="scientific">candidate division WOR-3 bacterium</name>
    <dbReference type="NCBI Taxonomy" id="2052148"/>
    <lineage>
        <taxon>Bacteria</taxon>
        <taxon>Bacteria division WOR-3</taxon>
    </lineage>
</organism>
<evidence type="ECO:0000256" key="6">
    <source>
        <dbReference type="PROSITE-ProRule" id="PRU00169"/>
    </source>
</evidence>
<dbReference type="PROSITE" id="PS00688">
    <property type="entry name" value="SIGMA54_INTERACT_3"/>
    <property type="match status" value="1"/>
</dbReference>
<dbReference type="PROSITE" id="PS00675">
    <property type="entry name" value="SIGMA54_INTERACT_1"/>
    <property type="match status" value="1"/>
</dbReference>
<dbReference type="InterPro" id="IPR025944">
    <property type="entry name" value="Sigma_54_int_dom_CS"/>
</dbReference>
<dbReference type="Gene3D" id="1.10.10.60">
    <property type="entry name" value="Homeodomain-like"/>
    <property type="match status" value="1"/>
</dbReference>
<dbReference type="GO" id="GO:0005524">
    <property type="term" value="F:ATP binding"/>
    <property type="evidence" value="ECO:0007669"/>
    <property type="project" value="UniProtKB-KW"/>
</dbReference>
<dbReference type="InterPro" id="IPR058031">
    <property type="entry name" value="AAA_lid_NorR"/>
</dbReference>
<dbReference type="PANTHER" id="PTHR32071">
    <property type="entry name" value="TRANSCRIPTIONAL REGULATORY PROTEIN"/>
    <property type="match status" value="1"/>
</dbReference>
<dbReference type="EMBL" id="DTGD01000215">
    <property type="protein sequence ID" value="HGB36384.1"/>
    <property type="molecule type" value="Genomic_DNA"/>
</dbReference>